<dbReference type="PANTHER" id="PTHR43537">
    <property type="entry name" value="TRANSCRIPTIONAL REGULATOR, GNTR FAMILY"/>
    <property type="match status" value="1"/>
</dbReference>
<protein>
    <submittedName>
        <fullName evidence="5">GntR family transcriptional regulator</fullName>
    </submittedName>
</protein>
<dbReference type="SMART" id="SM00345">
    <property type="entry name" value="HTH_GNTR"/>
    <property type="match status" value="1"/>
</dbReference>
<dbReference type="PROSITE" id="PS50949">
    <property type="entry name" value="HTH_GNTR"/>
    <property type="match status" value="1"/>
</dbReference>
<dbReference type="RefSeq" id="WP_194213460.1">
    <property type="nucleotide sequence ID" value="NZ_CP061205.1"/>
</dbReference>
<dbReference type="InterPro" id="IPR036390">
    <property type="entry name" value="WH_DNA-bd_sf"/>
</dbReference>
<dbReference type="EMBL" id="JBHRSL010000010">
    <property type="protein sequence ID" value="MFC3052905.1"/>
    <property type="molecule type" value="Genomic_DNA"/>
</dbReference>
<accession>A0ABV7D8C0</accession>
<evidence type="ECO:0000256" key="2">
    <source>
        <dbReference type="ARBA" id="ARBA00023125"/>
    </source>
</evidence>
<evidence type="ECO:0000259" key="4">
    <source>
        <dbReference type="PROSITE" id="PS50949"/>
    </source>
</evidence>
<evidence type="ECO:0000256" key="1">
    <source>
        <dbReference type="ARBA" id="ARBA00023015"/>
    </source>
</evidence>
<evidence type="ECO:0000313" key="5">
    <source>
        <dbReference type="EMBL" id="MFC3052905.1"/>
    </source>
</evidence>
<keyword evidence="1" id="KW-0805">Transcription regulation</keyword>
<gene>
    <name evidence="5" type="ORF">ACFOKA_13400</name>
</gene>
<keyword evidence="3" id="KW-0804">Transcription</keyword>
<dbReference type="InterPro" id="IPR000524">
    <property type="entry name" value="Tscrpt_reg_HTH_GntR"/>
</dbReference>
<dbReference type="Pfam" id="PF00392">
    <property type="entry name" value="GntR"/>
    <property type="match status" value="1"/>
</dbReference>
<dbReference type="SMART" id="SM00895">
    <property type="entry name" value="FCD"/>
    <property type="match status" value="1"/>
</dbReference>
<dbReference type="SUPFAM" id="SSF48008">
    <property type="entry name" value="GntR ligand-binding domain-like"/>
    <property type="match status" value="1"/>
</dbReference>
<dbReference type="Gene3D" id="1.20.120.530">
    <property type="entry name" value="GntR ligand-binding domain-like"/>
    <property type="match status" value="1"/>
</dbReference>
<organism evidence="5 6">
    <name type="scientific">Kordiimonas pumila</name>
    <dbReference type="NCBI Taxonomy" id="2161677"/>
    <lineage>
        <taxon>Bacteria</taxon>
        <taxon>Pseudomonadati</taxon>
        <taxon>Pseudomonadota</taxon>
        <taxon>Alphaproteobacteria</taxon>
        <taxon>Kordiimonadales</taxon>
        <taxon>Kordiimonadaceae</taxon>
        <taxon>Kordiimonas</taxon>
    </lineage>
</organism>
<sequence>MIHEIHTRPKSQALFENIRAKILEGHHPSGQWLKQADLESQYGASRSDVRSALSSLAERGVVEYVKNRGFRVFTRSTEELDEIAEMIAALETAAADSIIENATVQDMVETREIAKRFESLIRQGSQAELRIENYRFHDKIISMCGNKLIARTVRHLRECCASGPEVRYMTFDGLQKSNKEHFEIIEAIETDNAVALRNRLAAHAVQSEQG</sequence>
<name>A0ABV7D8C0_9PROT</name>
<keyword evidence="2" id="KW-0238">DNA-binding</keyword>
<dbReference type="PANTHER" id="PTHR43537:SF24">
    <property type="entry name" value="GLUCONATE OPERON TRANSCRIPTIONAL REPRESSOR"/>
    <property type="match status" value="1"/>
</dbReference>
<dbReference type="InterPro" id="IPR008920">
    <property type="entry name" value="TF_FadR/GntR_C"/>
</dbReference>
<comment type="caution">
    <text evidence="5">The sequence shown here is derived from an EMBL/GenBank/DDBJ whole genome shotgun (WGS) entry which is preliminary data.</text>
</comment>
<dbReference type="InterPro" id="IPR011711">
    <property type="entry name" value="GntR_C"/>
</dbReference>
<evidence type="ECO:0000256" key="3">
    <source>
        <dbReference type="ARBA" id="ARBA00023163"/>
    </source>
</evidence>
<evidence type="ECO:0000313" key="6">
    <source>
        <dbReference type="Proteomes" id="UP001595444"/>
    </source>
</evidence>
<reference evidence="6" key="1">
    <citation type="journal article" date="2019" name="Int. J. Syst. Evol. Microbiol.">
        <title>The Global Catalogue of Microorganisms (GCM) 10K type strain sequencing project: providing services to taxonomists for standard genome sequencing and annotation.</title>
        <authorList>
            <consortium name="The Broad Institute Genomics Platform"/>
            <consortium name="The Broad Institute Genome Sequencing Center for Infectious Disease"/>
            <person name="Wu L."/>
            <person name="Ma J."/>
        </authorList>
    </citation>
    <scope>NUCLEOTIDE SEQUENCE [LARGE SCALE GENOMIC DNA]</scope>
    <source>
        <strain evidence="6">KCTC 62164</strain>
    </source>
</reference>
<dbReference type="Gene3D" id="1.10.10.10">
    <property type="entry name" value="Winged helix-like DNA-binding domain superfamily/Winged helix DNA-binding domain"/>
    <property type="match status" value="1"/>
</dbReference>
<dbReference type="InterPro" id="IPR036388">
    <property type="entry name" value="WH-like_DNA-bd_sf"/>
</dbReference>
<dbReference type="Pfam" id="PF07729">
    <property type="entry name" value="FCD"/>
    <property type="match status" value="1"/>
</dbReference>
<proteinExistence type="predicted"/>
<keyword evidence="6" id="KW-1185">Reference proteome</keyword>
<feature type="domain" description="HTH gntR-type" evidence="4">
    <location>
        <begin position="8"/>
        <end position="75"/>
    </location>
</feature>
<dbReference type="Proteomes" id="UP001595444">
    <property type="component" value="Unassembled WGS sequence"/>
</dbReference>
<dbReference type="SUPFAM" id="SSF46785">
    <property type="entry name" value="Winged helix' DNA-binding domain"/>
    <property type="match status" value="1"/>
</dbReference>